<comment type="caution">
    <text evidence="1">The sequence shown here is derived from an EMBL/GenBank/DDBJ whole genome shotgun (WGS) entry which is preliminary data.</text>
</comment>
<proteinExistence type="predicted"/>
<name>A0A2V4N3D7_9ACTN</name>
<organism evidence="1 2">
    <name type="scientific">Streptomyces tateyamensis</name>
    <dbReference type="NCBI Taxonomy" id="565073"/>
    <lineage>
        <taxon>Bacteria</taxon>
        <taxon>Bacillati</taxon>
        <taxon>Actinomycetota</taxon>
        <taxon>Actinomycetes</taxon>
        <taxon>Kitasatosporales</taxon>
        <taxon>Streptomycetaceae</taxon>
        <taxon>Streptomyces</taxon>
    </lineage>
</organism>
<dbReference type="OrthoDB" id="3322815at2"/>
<dbReference type="RefSeq" id="WP_110670258.1">
    <property type="nucleotide sequence ID" value="NZ_PYBW01000050.1"/>
</dbReference>
<dbReference type="EMBL" id="PYBW01000050">
    <property type="protein sequence ID" value="PYC78381.1"/>
    <property type="molecule type" value="Genomic_DNA"/>
</dbReference>
<evidence type="ECO:0000313" key="2">
    <source>
        <dbReference type="Proteomes" id="UP000248039"/>
    </source>
</evidence>
<gene>
    <name evidence="1" type="ORF">C7C46_16225</name>
</gene>
<protein>
    <submittedName>
        <fullName evidence="1">Uncharacterized protein</fullName>
    </submittedName>
</protein>
<keyword evidence="2" id="KW-1185">Reference proteome</keyword>
<evidence type="ECO:0000313" key="1">
    <source>
        <dbReference type="EMBL" id="PYC78381.1"/>
    </source>
</evidence>
<reference evidence="1 2" key="1">
    <citation type="submission" date="2018-03" db="EMBL/GenBank/DDBJ databases">
        <title>Bioinformatic expansion and discovery of thiopeptide antibiotics.</title>
        <authorList>
            <person name="Schwalen C.J."/>
            <person name="Hudson G.A."/>
            <person name="Mitchell D.A."/>
        </authorList>
    </citation>
    <scope>NUCLEOTIDE SEQUENCE [LARGE SCALE GENOMIC DNA]</scope>
    <source>
        <strain evidence="1 2">ATCC 21389</strain>
    </source>
</reference>
<dbReference type="Proteomes" id="UP000248039">
    <property type="component" value="Unassembled WGS sequence"/>
</dbReference>
<dbReference type="AlphaFoldDB" id="A0A2V4N3D7"/>
<sequence>MSSEANVEFDRIEPEDLRQVPVIAQALDNQWLAAGELRGVWRGDLSRRAALRHQDDRVRTEYIRALVNGEQVVVNRAYLYNNPAVTRDFLTDSPEREAFKQLLGEGTLVPFLWNEASPVQQPLFGVAEQGWQAWERVCQETRPVCLRMAWDEAANSQDGTVLGREFSRYAHDLNLMDFPALARALEVPAERQDRLRERFLAVAEFSNDRIRERGLVLRDELYRHFVVREGSNPADRAYDPTREFGAEIKQVVDLAYNINLADRLGAFALTPQGSMPRSALQESVLRWATQKAELSPEQLVEIVRRTAFEVVQEGLYVESFAELALPDVLALRQTPQWQRYLTRLQALLADPRVADPGRFGDPEHGAPAVVSAYVAMVREASARVARRKVAARMARWTPQVELLVEVATASVRVIFGAHPAFEILGEVTRAFANRAAPVVVRLVVNRSTGRSEQARLEASLRLIEGRFAGSGLRQWETLVADLRKAGFAEVTGIDAAAQAAELGEPEPVA</sequence>
<accession>A0A2V4N3D7</accession>